<dbReference type="Proteomes" id="UP001390339">
    <property type="component" value="Unassembled WGS sequence"/>
</dbReference>
<feature type="chain" id="PRO_5045319789" description="M6 family metalloprotease domain-containing protein" evidence="1">
    <location>
        <begin position="17"/>
        <end position="432"/>
    </location>
</feature>
<keyword evidence="1" id="KW-0732">Signal</keyword>
<evidence type="ECO:0000313" key="2">
    <source>
        <dbReference type="EMBL" id="KAK8851166.1"/>
    </source>
</evidence>
<feature type="signal peptide" evidence="1">
    <location>
        <begin position="1"/>
        <end position="16"/>
    </location>
</feature>
<accession>A0ABR2HPZ7</accession>
<keyword evidence="3" id="KW-1185">Reference proteome</keyword>
<reference evidence="2 3" key="1">
    <citation type="journal article" date="2024" name="IMA Fungus">
        <title>Apiospora arundinis, a panoply of carbohydrate-active enzymes and secondary metabolites.</title>
        <authorList>
            <person name="Sorensen T."/>
            <person name="Petersen C."/>
            <person name="Muurmann A.T."/>
            <person name="Christiansen J.V."/>
            <person name="Brundto M.L."/>
            <person name="Overgaard C.K."/>
            <person name="Boysen A.T."/>
            <person name="Wollenberg R.D."/>
            <person name="Larsen T.O."/>
            <person name="Sorensen J.L."/>
            <person name="Nielsen K.L."/>
            <person name="Sondergaard T.E."/>
        </authorList>
    </citation>
    <scope>NUCLEOTIDE SEQUENCE [LARGE SCALE GENOMIC DNA]</scope>
    <source>
        <strain evidence="2 3">AAU 773</strain>
    </source>
</reference>
<dbReference type="NCBIfam" id="TIGR03296">
    <property type="entry name" value="M6dom_TIGR03296"/>
    <property type="match status" value="1"/>
</dbReference>
<sequence>MLAIGTVLLSAAMAAGHIIPTIIPRDFNDTLPSGNDTSNYTMPDRGNYTWTPTCRLAALNGVADSVGFDYQGGCVATTGTVRAFMFFVDFPDAPAGNDSAQDMHDKLVPEATAWYAQASYGAMNLSVTADTSAYYRIPKTAQSYNWLSGLGTYGQEAYVQDALDAFTANGARPPPAEVDVLYVVPTGNAAQWISRSQTSSIAISTRQGQMVAKKTTTFGADDWDLNSRTMVHETGHAFCLPDYYTFGNDRPGVYVGGFSMMALTQATAPDFFAWDKWRMGWIHDDAVDCVLDAGSTEHVLTPLAVAGGGKKAVVVAQTETTALVAEVRIAAGLDKEACAPGVLLYTVDTQLPTGSGPVRVLDATPDSGGCVGLFEDLMDSALSLTLEGSKSLAYAPVSSYEVKGWGVKVTLVSVADQKYTIRVDRQNSARTM</sequence>
<name>A0ABR2HPZ7_9PEZI</name>
<dbReference type="InterPro" id="IPR008757">
    <property type="entry name" value="Peptidase_M6-like_domain"/>
</dbReference>
<evidence type="ECO:0000256" key="1">
    <source>
        <dbReference type="SAM" id="SignalP"/>
    </source>
</evidence>
<gene>
    <name evidence="2" type="ORF">PGQ11_013645</name>
</gene>
<dbReference type="EMBL" id="JAPCWZ010000009">
    <property type="protein sequence ID" value="KAK8851166.1"/>
    <property type="molecule type" value="Genomic_DNA"/>
</dbReference>
<evidence type="ECO:0008006" key="4">
    <source>
        <dbReference type="Google" id="ProtNLM"/>
    </source>
</evidence>
<protein>
    <recommendedName>
        <fullName evidence="4">M6 family metalloprotease domain-containing protein</fullName>
    </recommendedName>
</protein>
<comment type="caution">
    <text evidence="2">The sequence shown here is derived from an EMBL/GenBank/DDBJ whole genome shotgun (WGS) entry which is preliminary data.</text>
</comment>
<proteinExistence type="predicted"/>
<organism evidence="2 3">
    <name type="scientific">Apiospora arundinis</name>
    <dbReference type="NCBI Taxonomy" id="335852"/>
    <lineage>
        <taxon>Eukaryota</taxon>
        <taxon>Fungi</taxon>
        <taxon>Dikarya</taxon>
        <taxon>Ascomycota</taxon>
        <taxon>Pezizomycotina</taxon>
        <taxon>Sordariomycetes</taxon>
        <taxon>Xylariomycetidae</taxon>
        <taxon>Amphisphaeriales</taxon>
        <taxon>Apiosporaceae</taxon>
        <taxon>Apiospora</taxon>
    </lineage>
</organism>
<dbReference type="PANTHER" id="PTHR41775">
    <property type="entry name" value="SECRETED PROTEIN-RELATED"/>
    <property type="match status" value="1"/>
</dbReference>
<dbReference type="PANTHER" id="PTHR41775:SF1">
    <property type="entry name" value="PEPTIDASE M6-LIKE DOMAIN-CONTAINING PROTEIN"/>
    <property type="match status" value="1"/>
</dbReference>
<evidence type="ECO:0000313" key="3">
    <source>
        <dbReference type="Proteomes" id="UP001390339"/>
    </source>
</evidence>